<keyword evidence="3" id="KW-0472">Membrane</keyword>
<feature type="transmembrane region" description="Helical" evidence="3">
    <location>
        <begin position="79"/>
        <end position="98"/>
    </location>
</feature>
<name>A0ABD0J1P5_9CAEN</name>
<evidence type="ECO:0000256" key="2">
    <source>
        <dbReference type="SAM" id="MobiDB-lite"/>
    </source>
</evidence>
<feature type="transmembrane region" description="Helical" evidence="3">
    <location>
        <begin position="104"/>
        <end position="126"/>
    </location>
</feature>
<sequence length="439" mass="48403">PYRRTTDTNSCILCGKGRGRMANPRDKCVCTSMTHCAQCHADDKNSGLDKKKSIRREYKCRIHGAFREYTEYLLSLRNWCMVWVTMSILPLTVLLYMAQLSLGWVYLFMGVLVGSAVVPITLCMFWGRLTGTAMIAGSVVGMVLALATWLGVAATYEGGLSNFLDNTGKELSMLCGNLVAILSGGIITIVVSFITNRHYESGQAAEIWENTRDIDSPLSPWTEVYAKELNLSGAHQLDNRPSLQEVAATFRFARLMANIGSVTLALTMIVLWPALMVAIETMTRSQFTGWVNLSIAWAVIAMIFVVIVPLVNEAYDLFVAWKVRHKISCEEEGLVTLHHTSHMEPQREPRVHGHSHSHVNMRTPTPKVFDSVAMKTTDSGDGVKDEVIIPPDGGDTSSFALDKPINNDHSNTEPDMALETNGTLGNHVDSMGSGSEPVF</sequence>
<dbReference type="AlphaFoldDB" id="A0ABD0J1P5"/>
<reference evidence="4 5" key="1">
    <citation type="journal article" date="2023" name="Sci. Data">
        <title>Genome assembly of the Korean intertidal mud-creeper Batillaria attramentaria.</title>
        <authorList>
            <person name="Patra A.K."/>
            <person name="Ho P.T."/>
            <person name="Jun S."/>
            <person name="Lee S.J."/>
            <person name="Kim Y."/>
            <person name="Won Y.J."/>
        </authorList>
    </citation>
    <scope>NUCLEOTIDE SEQUENCE [LARGE SCALE GENOMIC DNA]</scope>
    <source>
        <strain evidence="4">Wonlab-2016</strain>
    </source>
</reference>
<feature type="compositionally biased region" description="Basic and acidic residues" evidence="2">
    <location>
        <begin position="341"/>
        <end position="351"/>
    </location>
</feature>
<dbReference type="PANTHER" id="PTHR46154">
    <property type="match status" value="1"/>
</dbReference>
<evidence type="ECO:0000313" key="4">
    <source>
        <dbReference type="EMBL" id="KAK7450506.1"/>
    </source>
</evidence>
<keyword evidence="1" id="KW-0813">Transport</keyword>
<dbReference type="InterPro" id="IPR031155">
    <property type="entry name" value="DUR"/>
</dbReference>
<accession>A0ABD0J1P5</accession>
<protein>
    <submittedName>
        <fullName evidence="4">Uncharacterized protein</fullName>
    </submittedName>
</protein>
<evidence type="ECO:0000256" key="1">
    <source>
        <dbReference type="ARBA" id="ARBA00022448"/>
    </source>
</evidence>
<organism evidence="4 5">
    <name type="scientific">Batillaria attramentaria</name>
    <dbReference type="NCBI Taxonomy" id="370345"/>
    <lineage>
        <taxon>Eukaryota</taxon>
        <taxon>Metazoa</taxon>
        <taxon>Spiralia</taxon>
        <taxon>Lophotrochozoa</taxon>
        <taxon>Mollusca</taxon>
        <taxon>Gastropoda</taxon>
        <taxon>Caenogastropoda</taxon>
        <taxon>Sorbeoconcha</taxon>
        <taxon>Cerithioidea</taxon>
        <taxon>Batillariidae</taxon>
        <taxon>Batillaria</taxon>
    </lineage>
</organism>
<feature type="non-terminal residue" evidence="4">
    <location>
        <position position="1"/>
    </location>
</feature>
<keyword evidence="3" id="KW-1133">Transmembrane helix</keyword>
<gene>
    <name evidence="4" type="ORF">BaRGS_00039937</name>
</gene>
<feature type="transmembrane region" description="Helical" evidence="3">
    <location>
        <begin position="255"/>
        <end position="275"/>
    </location>
</feature>
<feature type="transmembrane region" description="Helical" evidence="3">
    <location>
        <begin position="171"/>
        <end position="194"/>
    </location>
</feature>
<evidence type="ECO:0000313" key="5">
    <source>
        <dbReference type="Proteomes" id="UP001519460"/>
    </source>
</evidence>
<feature type="transmembrane region" description="Helical" evidence="3">
    <location>
        <begin position="295"/>
        <end position="315"/>
    </location>
</feature>
<keyword evidence="3" id="KW-0812">Transmembrane</keyword>
<comment type="caution">
    <text evidence="4">The sequence shown here is derived from an EMBL/GenBank/DDBJ whole genome shotgun (WGS) entry which is preliminary data.</text>
</comment>
<dbReference type="PANTHER" id="PTHR46154:SF4">
    <property type="entry name" value="UREA ACTIVE TRANSPORTER"/>
    <property type="match status" value="1"/>
</dbReference>
<dbReference type="EMBL" id="JACVVK020000740">
    <property type="protein sequence ID" value="KAK7450506.1"/>
    <property type="molecule type" value="Genomic_DNA"/>
</dbReference>
<evidence type="ECO:0000256" key="3">
    <source>
        <dbReference type="SAM" id="Phobius"/>
    </source>
</evidence>
<feature type="transmembrane region" description="Helical" evidence="3">
    <location>
        <begin position="133"/>
        <end position="151"/>
    </location>
</feature>
<dbReference type="Proteomes" id="UP001519460">
    <property type="component" value="Unassembled WGS sequence"/>
</dbReference>
<feature type="region of interest" description="Disordered" evidence="2">
    <location>
        <begin position="340"/>
        <end position="362"/>
    </location>
</feature>
<feature type="region of interest" description="Disordered" evidence="2">
    <location>
        <begin position="377"/>
        <end position="439"/>
    </location>
</feature>
<dbReference type="InterPro" id="IPR038377">
    <property type="entry name" value="Na/Glc_symporter_sf"/>
</dbReference>
<keyword evidence="5" id="KW-1185">Reference proteome</keyword>
<proteinExistence type="predicted"/>
<dbReference type="Gene3D" id="1.20.1730.10">
    <property type="entry name" value="Sodium/glucose cotransporter"/>
    <property type="match status" value="1"/>
</dbReference>